<feature type="region of interest" description="Disordered" evidence="1">
    <location>
        <begin position="436"/>
        <end position="533"/>
    </location>
</feature>
<protein>
    <submittedName>
        <fullName evidence="2">Uncharacterized protein</fullName>
    </submittedName>
</protein>
<evidence type="ECO:0000256" key="1">
    <source>
        <dbReference type="SAM" id="MobiDB-lite"/>
    </source>
</evidence>
<organism evidence="2 3">
    <name type="scientific">Elaphomyces granulatus</name>
    <dbReference type="NCBI Taxonomy" id="519963"/>
    <lineage>
        <taxon>Eukaryota</taxon>
        <taxon>Fungi</taxon>
        <taxon>Dikarya</taxon>
        <taxon>Ascomycota</taxon>
        <taxon>Pezizomycotina</taxon>
        <taxon>Eurotiomycetes</taxon>
        <taxon>Eurotiomycetidae</taxon>
        <taxon>Eurotiales</taxon>
        <taxon>Elaphomycetaceae</taxon>
        <taxon>Elaphomyces</taxon>
    </lineage>
</organism>
<feature type="compositionally biased region" description="Polar residues" evidence="1">
    <location>
        <begin position="316"/>
        <end position="333"/>
    </location>
</feature>
<feature type="compositionally biased region" description="Polar residues" evidence="1">
    <location>
        <begin position="521"/>
        <end position="533"/>
    </location>
</feature>
<dbReference type="OrthoDB" id="419770at2759"/>
<feature type="region of interest" description="Disordered" evidence="1">
    <location>
        <begin position="574"/>
        <end position="628"/>
    </location>
</feature>
<gene>
    <name evidence="2" type="ORF">Egran_03080</name>
</gene>
<dbReference type="AlphaFoldDB" id="A0A232LYB7"/>
<proteinExistence type="predicted"/>
<dbReference type="Proteomes" id="UP000243515">
    <property type="component" value="Unassembled WGS sequence"/>
</dbReference>
<keyword evidence="3" id="KW-1185">Reference proteome</keyword>
<accession>A0A232LYB7</accession>
<evidence type="ECO:0000313" key="3">
    <source>
        <dbReference type="Proteomes" id="UP000243515"/>
    </source>
</evidence>
<feature type="region of interest" description="Disordered" evidence="1">
    <location>
        <begin position="653"/>
        <end position="673"/>
    </location>
</feature>
<name>A0A232LYB7_9EURO</name>
<feature type="region of interest" description="Disordered" evidence="1">
    <location>
        <begin position="274"/>
        <end position="339"/>
    </location>
</feature>
<comment type="caution">
    <text evidence="2">The sequence shown here is derived from an EMBL/GenBank/DDBJ whole genome shotgun (WGS) entry which is preliminary data.</text>
</comment>
<dbReference type="EMBL" id="NPHW01003686">
    <property type="protein sequence ID" value="OXV09161.1"/>
    <property type="molecule type" value="Genomic_DNA"/>
</dbReference>
<feature type="compositionally biased region" description="Basic and acidic residues" evidence="1">
    <location>
        <begin position="591"/>
        <end position="607"/>
    </location>
</feature>
<evidence type="ECO:0000313" key="2">
    <source>
        <dbReference type="EMBL" id="OXV09161.1"/>
    </source>
</evidence>
<sequence>MAHRPPVLSRTLPKNFTFPSVDSSGPKTPEHPSTEPQMPPAPRHASCRLSRPRVNTQMNIFTRTEQEPNIFSLQTADDPLPSIEFPPPSEVPESIPPPVEPVKSVRNDRLQVPSTRQIIFKTPPAQIRTTPISFSDAGRWAADDPQGLGHLLERPGSACSMASDSSLSSISTLTTQPSLGGSCTSPESDVQDPFGIQLIDSRKLVPESPPPAIKMQRTAKVQHRTFNGWTAEMDNHIWNTYQIYLQDPTITPFKTLPGSLPPLGVTHRVAREAKRTWPRVRTRASRPSWRGSAQVPPVPDSGATISKEDNPPAETRSGSTTPTVHTDPTQPNWPRSEATTRKRLRFLCKRKISIAPHYQRLLQSRSPSPFLDTCPTTSRQFSRSLSRSDPLHSGKATFTTRDLGVSLISSSLPSTLTQLATVSHPDVDDGRFNGPEVQPIHEETDTSSTTTRSAFETGPTPPRLGSPFKYNTWGPDTSRRALRSTTPVNRHDTIHVTGVRLRSPSRRELGPNAHKRRAQHQIESSPTANGIQRNIQDLIRGGKLKDGQRRVRIRSRGNTMGAVNSKERIEHLFSSTPHHDASEPDVPTRPPSRETTGDLHLDGESIRRLGSPFQPDIGQVKPPMRYSRHAPSLSDPFIGGSAYAPSYFTSQNSWSSEQAASALPYDPTEPGISDAERIRRQILNLPFTRKQS</sequence>
<reference evidence="2 3" key="1">
    <citation type="journal article" date="2015" name="Environ. Microbiol.">
        <title>Metagenome sequence of Elaphomyces granulatus from sporocarp tissue reveals Ascomycota ectomycorrhizal fingerprints of genome expansion and a Proteobacteria-rich microbiome.</title>
        <authorList>
            <person name="Quandt C.A."/>
            <person name="Kohler A."/>
            <person name="Hesse C.N."/>
            <person name="Sharpton T.J."/>
            <person name="Martin F."/>
            <person name="Spatafora J.W."/>
        </authorList>
    </citation>
    <scope>NUCLEOTIDE SEQUENCE [LARGE SCALE GENOMIC DNA]</scope>
    <source>
        <strain evidence="2 3">OSC145934</strain>
    </source>
</reference>
<feature type="compositionally biased region" description="Polar residues" evidence="1">
    <location>
        <begin position="12"/>
        <end position="26"/>
    </location>
</feature>
<feature type="region of interest" description="Disordered" evidence="1">
    <location>
        <begin position="1"/>
        <end position="53"/>
    </location>
</feature>